<dbReference type="Pfam" id="PF00440">
    <property type="entry name" value="TetR_N"/>
    <property type="match status" value="1"/>
</dbReference>
<dbReference type="InterPro" id="IPR009057">
    <property type="entry name" value="Homeodomain-like_sf"/>
</dbReference>
<dbReference type="InterPro" id="IPR036271">
    <property type="entry name" value="Tet_transcr_reg_TetR-rel_C_sf"/>
</dbReference>
<dbReference type="SUPFAM" id="SSF46689">
    <property type="entry name" value="Homeodomain-like"/>
    <property type="match status" value="1"/>
</dbReference>
<evidence type="ECO:0000256" key="2">
    <source>
        <dbReference type="PROSITE-ProRule" id="PRU00335"/>
    </source>
</evidence>
<dbReference type="InterPro" id="IPR001647">
    <property type="entry name" value="HTH_TetR"/>
</dbReference>
<dbReference type="InterPro" id="IPR050109">
    <property type="entry name" value="HTH-type_TetR-like_transc_reg"/>
</dbReference>
<evidence type="ECO:0000313" key="4">
    <source>
        <dbReference type="EMBL" id="OWQ92927.1"/>
    </source>
</evidence>
<dbReference type="GO" id="GO:0000976">
    <property type="term" value="F:transcription cis-regulatory region binding"/>
    <property type="evidence" value="ECO:0007669"/>
    <property type="project" value="TreeGrafter"/>
</dbReference>
<keyword evidence="1 2" id="KW-0238">DNA-binding</keyword>
<dbReference type="Proteomes" id="UP000197097">
    <property type="component" value="Unassembled WGS sequence"/>
</dbReference>
<dbReference type="GO" id="GO:0003700">
    <property type="term" value="F:DNA-binding transcription factor activity"/>
    <property type="evidence" value="ECO:0007669"/>
    <property type="project" value="TreeGrafter"/>
</dbReference>
<feature type="DNA-binding region" description="H-T-H motif" evidence="2">
    <location>
        <begin position="11"/>
        <end position="30"/>
    </location>
</feature>
<evidence type="ECO:0000313" key="5">
    <source>
        <dbReference type="Proteomes" id="UP000197097"/>
    </source>
</evidence>
<accession>A0A246JJZ8</accession>
<organism evidence="4 5">
    <name type="scientific">Sphingopyxis witflariensis</name>
    <dbReference type="NCBI Taxonomy" id="173675"/>
    <lineage>
        <taxon>Bacteria</taxon>
        <taxon>Pseudomonadati</taxon>
        <taxon>Pseudomonadota</taxon>
        <taxon>Alphaproteobacteria</taxon>
        <taxon>Sphingomonadales</taxon>
        <taxon>Sphingomonadaceae</taxon>
        <taxon>Sphingopyxis</taxon>
    </lineage>
</organism>
<dbReference type="PROSITE" id="PS50977">
    <property type="entry name" value="HTH_TETR_2"/>
    <property type="match status" value="1"/>
</dbReference>
<comment type="caution">
    <text evidence="4">The sequence shown here is derived from an EMBL/GenBank/DDBJ whole genome shotgun (WGS) entry which is preliminary data.</text>
</comment>
<proteinExistence type="predicted"/>
<name>A0A246JJZ8_9SPHN</name>
<dbReference type="SUPFAM" id="SSF48498">
    <property type="entry name" value="Tetracyclin repressor-like, C-terminal domain"/>
    <property type="match status" value="1"/>
</dbReference>
<dbReference type="PANTHER" id="PTHR30055:SF146">
    <property type="entry name" value="HTH-TYPE TRANSCRIPTIONAL DUAL REGULATOR CECR"/>
    <property type="match status" value="1"/>
</dbReference>
<dbReference type="AlphaFoldDB" id="A0A246JJZ8"/>
<feature type="domain" description="HTH tetR-type" evidence="3">
    <location>
        <begin position="1"/>
        <end position="48"/>
    </location>
</feature>
<evidence type="ECO:0000259" key="3">
    <source>
        <dbReference type="PROSITE" id="PS50977"/>
    </source>
</evidence>
<dbReference type="Gene3D" id="1.10.357.10">
    <property type="entry name" value="Tetracycline Repressor, domain 2"/>
    <property type="match status" value="1"/>
</dbReference>
<gene>
    <name evidence="4" type="ORF">CDQ91_16915</name>
</gene>
<sequence length="181" mass="19714">MFLEDGYDAAAMEGVAAAAGVSKGTLYARYPSKPALFKAVVEAAVEGWSEAAAIEEQLLTDDIAVRLHHHGRTIARSLVNPEIQAFQRLIIVNGERFPELSGAMYAMGYLYMIDLLRRDIEAAAARDGLKVRDANGVAHHMLAAITGWYSAETIVREIPATEVEAFAARVVDLLLLARSAW</sequence>
<dbReference type="Pfam" id="PF14246">
    <property type="entry name" value="TetR_C_7"/>
    <property type="match status" value="1"/>
</dbReference>
<dbReference type="EMBL" id="NISJ01000011">
    <property type="protein sequence ID" value="OWQ92927.1"/>
    <property type="molecule type" value="Genomic_DNA"/>
</dbReference>
<dbReference type="InterPro" id="IPR039536">
    <property type="entry name" value="TetR_C_Proteobacteria"/>
</dbReference>
<keyword evidence="5" id="KW-1185">Reference proteome</keyword>
<evidence type="ECO:0000256" key="1">
    <source>
        <dbReference type="ARBA" id="ARBA00023125"/>
    </source>
</evidence>
<dbReference type="PANTHER" id="PTHR30055">
    <property type="entry name" value="HTH-TYPE TRANSCRIPTIONAL REGULATOR RUTR"/>
    <property type="match status" value="1"/>
</dbReference>
<reference evidence="4 5" key="1">
    <citation type="journal article" date="2002" name="Int. J. Syst. Evol. Microbiol.">
        <title>Sphingopyxis witflariensis sp. nov., isolated from activated sludge.</title>
        <authorList>
            <person name="Kampfer P."/>
            <person name="Witzenberger R."/>
            <person name="Denner E.B."/>
            <person name="Busse H.J."/>
            <person name="Neef A."/>
        </authorList>
    </citation>
    <scope>NUCLEOTIDE SEQUENCE [LARGE SCALE GENOMIC DNA]</scope>
    <source>
        <strain evidence="4 5">DSM 14551</strain>
    </source>
</reference>
<protein>
    <recommendedName>
        <fullName evidence="3">HTH tetR-type domain-containing protein</fullName>
    </recommendedName>
</protein>